<accession>A0A7X9ZY51</accession>
<gene>
    <name evidence="1" type="ORF">HHL14_18230</name>
</gene>
<evidence type="ECO:0000313" key="1">
    <source>
        <dbReference type="EMBL" id="NML32767.1"/>
    </source>
</evidence>
<dbReference type="InterPro" id="IPR043733">
    <property type="entry name" value="DUF5677"/>
</dbReference>
<name>A0A7X9ZY51_9BURK</name>
<evidence type="ECO:0000313" key="2">
    <source>
        <dbReference type="Proteomes" id="UP000583127"/>
    </source>
</evidence>
<protein>
    <submittedName>
        <fullName evidence="1">Uncharacterized protein</fullName>
    </submittedName>
</protein>
<dbReference type="AlphaFoldDB" id="A0A7X9ZY51"/>
<keyword evidence="2" id="KW-1185">Reference proteome</keyword>
<dbReference type="RefSeq" id="WP_169499025.1">
    <property type="nucleotide sequence ID" value="NZ_JABBFZ010000011.1"/>
</dbReference>
<organism evidence="1 2">
    <name type="scientific">Paraburkholderia antibiotica</name>
    <dbReference type="NCBI Taxonomy" id="2728839"/>
    <lineage>
        <taxon>Bacteria</taxon>
        <taxon>Pseudomonadati</taxon>
        <taxon>Pseudomonadota</taxon>
        <taxon>Betaproteobacteria</taxon>
        <taxon>Burkholderiales</taxon>
        <taxon>Burkholderiaceae</taxon>
        <taxon>Paraburkholderia</taxon>
    </lineage>
</organism>
<reference evidence="1 2" key="1">
    <citation type="submission" date="2020-04" db="EMBL/GenBank/DDBJ databases">
        <title>Paraburkholderia sp. G-4-1-8 isolated from soil.</title>
        <authorList>
            <person name="Dahal R.H."/>
        </authorList>
    </citation>
    <scope>NUCLEOTIDE SEQUENCE [LARGE SCALE GENOMIC DNA]</scope>
    <source>
        <strain evidence="1 2">G-4-1-8</strain>
    </source>
</reference>
<dbReference type="Pfam" id="PF18928">
    <property type="entry name" value="DUF5677"/>
    <property type="match status" value="1"/>
</dbReference>
<proteinExistence type="predicted"/>
<sequence>MTKQNNSNNFRIAKRNFEKDLKKVANLRILYSTTKKLLDDNFDQCIGTLKSSLAQTQCYTIISAIEEMVETTLICLSDQRFTTAEVLSRVILEHSVNLIYIISENPKYRARSFLRAHFENAHSRAKKWHEYAISQKNKNAIDDAAARMEYLQRIKKVVGGINNAEAWPDARRRFQSIGAEHFYHDVFAPASDSIHTLGEDSFNNWISGPMNKEYDHDLALAVVHAEKGSYAVYMSTNALAFYAEIVRNLIENSGNDQALQCALHLADSFSKLISDFTTLHTATIDNDDKLANQT</sequence>
<dbReference type="EMBL" id="JABBFZ010000011">
    <property type="protein sequence ID" value="NML32767.1"/>
    <property type="molecule type" value="Genomic_DNA"/>
</dbReference>
<comment type="caution">
    <text evidence="1">The sequence shown here is derived from an EMBL/GenBank/DDBJ whole genome shotgun (WGS) entry which is preliminary data.</text>
</comment>
<dbReference type="Proteomes" id="UP000583127">
    <property type="component" value="Unassembled WGS sequence"/>
</dbReference>